<name>A0ABD0ZY03_CARAN</name>
<evidence type="ECO:0000259" key="3">
    <source>
        <dbReference type="Pfam" id="PF06747"/>
    </source>
</evidence>
<gene>
    <name evidence="4" type="ORF">V5N11_005421</name>
</gene>
<dbReference type="Proteomes" id="UP001558713">
    <property type="component" value="Unassembled WGS sequence"/>
</dbReference>
<dbReference type="AlphaFoldDB" id="A0ABD0ZY03"/>
<accession>A0ABD0ZY03</accession>
<dbReference type="InterPro" id="IPR009069">
    <property type="entry name" value="Cys_alpha_HP_mot_SF"/>
</dbReference>
<protein>
    <recommendedName>
        <fullName evidence="3">CHCH domain-containing protein</fullName>
    </recommendedName>
</protein>
<dbReference type="EMBL" id="JBANAX010000704">
    <property type="protein sequence ID" value="KAL1196274.1"/>
    <property type="molecule type" value="Genomic_DNA"/>
</dbReference>
<feature type="compositionally biased region" description="Low complexity" evidence="2">
    <location>
        <begin position="11"/>
        <end position="35"/>
    </location>
</feature>
<feature type="region of interest" description="Disordered" evidence="2">
    <location>
        <begin position="1"/>
        <end position="109"/>
    </location>
</feature>
<proteinExistence type="predicted"/>
<dbReference type="SUPFAM" id="SSF47072">
    <property type="entry name" value="Cysteine alpha-hairpin motif"/>
    <property type="match status" value="1"/>
</dbReference>
<dbReference type="InterPro" id="IPR010625">
    <property type="entry name" value="CHCH"/>
</dbReference>
<feature type="compositionally biased region" description="Basic and acidic residues" evidence="2">
    <location>
        <begin position="1"/>
        <end position="10"/>
    </location>
</feature>
<evidence type="ECO:0000313" key="4">
    <source>
        <dbReference type="EMBL" id="KAL1196274.1"/>
    </source>
</evidence>
<evidence type="ECO:0000313" key="5">
    <source>
        <dbReference type="Proteomes" id="UP001558713"/>
    </source>
</evidence>
<reference evidence="4 5" key="1">
    <citation type="submission" date="2024-04" db="EMBL/GenBank/DDBJ databases">
        <title>Genome assembly C_amara_ONT_v2.</title>
        <authorList>
            <person name="Yant L."/>
            <person name="Moore C."/>
            <person name="Slenker M."/>
        </authorList>
    </citation>
    <scope>NUCLEOTIDE SEQUENCE [LARGE SCALE GENOMIC DNA]</scope>
    <source>
        <tissue evidence="4">Leaf</tissue>
    </source>
</reference>
<evidence type="ECO:0000256" key="2">
    <source>
        <dbReference type="SAM" id="MobiDB-lite"/>
    </source>
</evidence>
<evidence type="ECO:0000256" key="1">
    <source>
        <dbReference type="ARBA" id="ARBA00023157"/>
    </source>
</evidence>
<feature type="compositionally biased region" description="Polar residues" evidence="2">
    <location>
        <begin position="89"/>
        <end position="104"/>
    </location>
</feature>
<keyword evidence="5" id="KW-1185">Reference proteome</keyword>
<comment type="caution">
    <text evidence="4">The sequence shown here is derived from an EMBL/GenBank/DDBJ whole genome shotgun (WGS) entry which is preliminary data.</text>
</comment>
<keyword evidence="1" id="KW-1015">Disulfide bond</keyword>
<feature type="compositionally biased region" description="Low complexity" evidence="2">
    <location>
        <begin position="44"/>
        <end position="88"/>
    </location>
</feature>
<feature type="domain" description="CHCH" evidence="3">
    <location>
        <begin position="178"/>
        <end position="211"/>
    </location>
</feature>
<sequence>MPRRRHEERSSSYSSSPIPSRRSSSSSSSSSSPSPRSERRSSSRSRTTAASSPSPQTSGRSSSRPSPRPAPATSSVAASAPPRSQSPRTESSTPHTASSNSYKASSDGDYSMFEGMVRGLLRARSDDRASSGLSSKATSTNDGENLFGSMIRALICPRPVVVSGDASTAPVVVPVSPCDTQTKAFQDCLQDFETDISKCQFHMNVLSQCKRFSDSKLNSDSKFEA</sequence>
<organism evidence="4 5">
    <name type="scientific">Cardamine amara subsp. amara</name>
    <dbReference type="NCBI Taxonomy" id="228776"/>
    <lineage>
        <taxon>Eukaryota</taxon>
        <taxon>Viridiplantae</taxon>
        <taxon>Streptophyta</taxon>
        <taxon>Embryophyta</taxon>
        <taxon>Tracheophyta</taxon>
        <taxon>Spermatophyta</taxon>
        <taxon>Magnoliopsida</taxon>
        <taxon>eudicotyledons</taxon>
        <taxon>Gunneridae</taxon>
        <taxon>Pentapetalae</taxon>
        <taxon>rosids</taxon>
        <taxon>malvids</taxon>
        <taxon>Brassicales</taxon>
        <taxon>Brassicaceae</taxon>
        <taxon>Cardamineae</taxon>
        <taxon>Cardamine</taxon>
    </lineage>
</organism>
<dbReference type="Pfam" id="PF06747">
    <property type="entry name" value="CHCH"/>
    <property type="match status" value="1"/>
</dbReference>